<comment type="caution">
    <text evidence="3">The sequence shown here is derived from an EMBL/GenBank/DDBJ whole genome shotgun (WGS) entry which is preliminary data.</text>
</comment>
<dbReference type="EMBL" id="JBHUHQ010000019">
    <property type="protein sequence ID" value="MFD2045482.1"/>
    <property type="molecule type" value="Genomic_DNA"/>
</dbReference>
<evidence type="ECO:0000259" key="2">
    <source>
        <dbReference type="Pfam" id="PF18915"/>
    </source>
</evidence>
<feature type="region of interest" description="Disordered" evidence="1">
    <location>
        <begin position="212"/>
        <end position="244"/>
    </location>
</feature>
<feature type="domain" description="DUF5667" evidence="2">
    <location>
        <begin position="140"/>
        <end position="206"/>
    </location>
</feature>
<evidence type="ECO:0000256" key="1">
    <source>
        <dbReference type="SAM" id="MobiDB-lite"/>
    </source>
</evidence>
<sequence length="360" mass="40255">MYFHRHELNPIGDAYEVVLYLEPHHSLEEFAEEFGLSIKAEEDINRVAIGYVKRKFPTLRIDKIKVMMGSALVTTIVFGGLTQASAEENTIGVEDEFDTTIPEDDIEIGDLETVPFSEVPTIPMNEVESEEGTALSDPGHVPGDFFYFIEIVAEKIQLALTFGDTTKAELMSQFANEHIAAANALFAEGNTDEAINGLNKALESHELALDYTPEPNSLHEDGPDEEDPVPEELKDITPPIDQGLVDKGVMDTEEEVEEAEEPVNGIREELQNQFSKNITALLLAMEKVNKPTAKAILARNVEEVFAKMEKKFGKLTNIEEQFASNYIVDEPIEELHENMIADQEEFEVSLTKVHELENES</sequence>
<keyword evidence="4" id="KW-1185">Reference proteome</keyword>
<reference evidence="4" key="1">
    <citation type="journal article" date="2019" name="Int. J. Syst. Evol. Microbiol.">
        <title>The Global Catalogue of Microorganisms (GCM) 10K type strain sequencing project: providing services to taxonomists for standard genome sequencing and annotation.</title>
        <authorList>
            <consortium name="The Broad Institute Genomics Platform"/>
            <consortium name="The Broad Institute Genome Sequencing Center for Infectious Disease"/>
            <person name="Wu L."/>
            <person name="Ma J."/>
        </authorList>
    </citation>
    <scope>NUCLEOTIDE SEQUENCE [LARGE SCALE GENOMIC DNA]</scope>
    <source>
        <strain evidence="4">R28</strain>
    </source>
</reference>
<accession>A0ABW4W0Z5</accession>
<organism evidence="3 4">
    <name type="scientific">Ornithinibacillus salinisoli</name>
    <dbReference type="NCBI Taxonomy" id="1848459"/>
    <lineage>
        <taxon>Bacteria</taxon>
        <taxon>Bacillati</taxon>
        <taxon>Bacillota</taxon>
        <taxon>Bacilli</taxon>
        <taxon>Bacillales</taxon>
        <taxon>Bacillaceae</taxon>
        <taxon>Ornithinibacillus</taxon>
    </lineage>
</organism>
<evidence type="ECO:0000313" key="3">
    <source>
        <dbReference type="EMBL" id="MFD2045482.1"/>
    </source>
</evidence>
<protein>
    <submittedName>
        <fullName evidence="3">DUF5667 domain-containing protein</fullName>
    </submittedName>
</protein>
<evidence type="ECO:0000313" key="4">
    <source>
        <dbReference type="Proteomes" id="UP001597383"/>
    </source>
</evidence>
<name>A0ABW4W0Z5_9BACI</name>
<dbReference type="Pfam" id="PF18915">
    <property type="entry name" value="DUF5667"/>
    <property type="match status" value="1"/>
</dbReference>
<dbReference type="InterPro" id="IPR043725">
    <property type="entry name" value="DUF5667"/>
</dbReference>
<dbReference type="RefSeq" id="WP_377558122.1">
    <property type="nucleotide sequence ID" value="NZ_JBHUHQ010000019.1"/>
</dbReference>
<gene>
    <name evidence="3" type="ORF">ACFSJF_14480</name>
</gene>
<proteinExistence type="predicted"/>
<dbReference type="Proteomes" id="UP001597383">
    <property type="component" value="Unassembled WGS sequence"/>
</dbReference>